<proteinExistence type="predicted"/>
<sequence>MFRYVPLSERQSPAQPPRQGPGILKYPFGFCGMPKEHFVKTLRFEMDQQPESAQPLKNGPEPSMNKSEDATTRRSSISSATTAGEEDDEESGEITEDGVPTTSSPTSTVESVDLIVSGRKSTSATYGRSEDMDAASDITSSSARSSFQSVSSRSIPEDIKCYFQRHVGSLTETTSAQLSTSFGAGDQDTDAQHCRDSWHATSRRYALLTALATLSTMLLAGISAELYGTPMRATKERTPLLLLENTVGVVQHEPEGRVMAEVPPRVVFRGRRRNGYVTPDKKGDIDLADVGEQGEHKTEPSGSTPVASADEEHMLAPTMTAGYKEVKEVVEPTDLQEIIGGRDNVKETISVAFKLNNGSPCGPPTFTYCQRPQREFFYESATGDCVSTVTHRLGVCIRGSNRYRSKSSCLQACVKKRPSEQCSQPSLFVECDRCVFTPSHMHA</sequence>
<dbReference type="Gene3D" id="4.10.410.10">
    <property type="entry name" value="Pancreatic trypsin inhibitor Kunitz domain"/>
    <property type="match status" value="1"/>
</dbReference>
<evidence type="ECO:0008006" key="4">
    <source>
        <dbReference type="Google" id="ProtNLM"/>
    </source>
</evidence>
<feature type="region of interest" description="Disordered" evidence="1">
    <location>
        <begin position="46"/>
        <end position="150"/>
    </location>
</feature>
<dbReference type="Proteomes" id="UP000821866">
    <property type="component" value="Chromosome 2"/>
</dbReference>
<dbReference type="AlphaFoldDB" id="A0A9J6EJ42"/>
<dbReference type="EMBL" id="JABSTU010000004">
    <property type="protein sequence ID" value="KAH8034040.1"/>
    <property type="molecule type" value="Genomic_DNA"/>
</dbReference>
<comment type="caution">
    <text evidence="2">The sequence shown here is derived from an EMBL/GenBank/DDBJ whole genome shotgun (WGS) entry which is preliminary data.</text>
</comment>
<gene>
    <name evidence="2" type="ORF">HPB51_019135</name>
</gene>
<feature type="region of interest" description="Disordered" evidence="1">
    <location>
        <begin position="277"/>
        <end position="311"/>
    </location>
</feature>
<evidence type="ECO:0000313" key="3">
    <source>
        <dbReference type="Proteomes" id="UP000821866"/>
    </source>
</evidence>
<accession>A0A9J6EJ42</accession>
<reference evidence="2" key="2">
    <citation type="submission" date="2021-09" db="EMBL/GenBank/DDBJ databases">
        <authorList>
            <person name="Jia N."/>
            <person name="Wang J."/>
            <person name="Shi W."/>
            <person name="Du L."/>
            <person name="Sun Y."/>
            <person name="Zhan W."/>
            <person name="Jiang J."/>
            <person name="Wang Q."/>
            <person name="Zhang B."/>
            <person name="Ji P."/>
            <person name="Sakyi L.B."/>
            <person name="Cui X."/>
            <person name="Yuan T."/>
            <person name="Jiang B."/>
            <person name="Yang W."/>
            <person name="Lam T.T.-Y."/>
            <person name="Chang Q."/>
            <person name="Ding S."/>
            <person name="Wang X."/>
            <person name="Zhu J."/>
            <person name="Ruan X."/>
            <person name="Zhao L."/>
            <person name="Wei J."/>
            <person name="Que T."/>
            <person name="Du C."/>
            <person name="Cheng J."/>
            <person name="Dai P."/>
            <person name="Han X."/>
            <person name="Huang E."/>
            <person name="Gao Y."/>
            <person name="Liu J."/>
            <person name="Shao H."/>
            <person name="Ye R."/>
            <person name="Li L."/>
            <person name="Wei W."/>
            <person name="Wang X."/>
            <person name="Wang C."/>
            <person name="Huo Q."/>
            <person name="Li W."/>
            <person name="Guo W."/>
            <person name="Chen H."/>
            <person name="Chen S."/>
            <person name="Zhou L."/>
            <person name="Zhou L."/>
            <person name="Ni X."/>
            <person name="Tian J."/>
            <person name="Zhou Y."/>
            <person name="Sheng Y."/>
            <person name="Liu T."/>
            <person name="Pan Y."/>
            <person name="Xia L."/>
            <person name="Li J."/>
            <person name="Zhao F."/>
            <person name="Cao W."/>
        </authorList>
    </citation>
    <scope>NUCLEOTIDE SEQUENCE</scope>
    <source>
        <strain evidence="2">Rmic-2018</strain>
        <tissue evidence="2">Larvae</tissue>
    </source>
</reference>
<dbReference type="InterPro" id="IPR036880">
    <property type="entry name" value="Kunitz_BPTI_sf"/>
</dbReference>
<feature type="compositionally biased region" description="Acidic residues" evidence="1">
    <location>
        <begin position="84"/>
        <end position="96"/>
    </location>
</feature>
<feature type="region of interest" description="Disordered" evidence="1">
    <location>
        <begin position="1"/>
        <end position="25"/>
    </location>
</feature>
<evidence type="ECO:0000256" key="1">
    <source>
        <dbReference type="SAM" id="MobiDB-lite"/>
    </source>
</evidence>
<dbReference type="GO" id="GO:0004867">
    <property type="term" value="F:serine-type endopeptidase inhibitor activity"/>
    <property type="evidence" value="ECO:0007669"/>
    <property type="project" value="InterPro"/>
</dbReference>
<evidence type="ECO:0000313" key="2">
    <source>
        <dbReference type="EMBL" id="KAH8034040.1"/>
    </source>
</evidence>
<organism evidence="2 3">
    <name type="scientific">Rhipicephalus microplus</name>
    <name type="common">Cattle tick</name>
    <name type="synonym">Boophilus microplus</name>
    <dbReference type="NCBI Taxonomy" id="6941"/>
    <lineage>
        <taxon>Eukaryota</taxon>
        <taxon>Metazoa</taxon>
        <taxon>Ecdysozoa</taxon>
        <taxon>Arthropoda</taxon>
        <taxon>Chelicerata</taxon>
        <taxon>Arachnida</taxon>
        <taxon>Acari</taxon>
        <taxon>Parasitiformes</taxon>
        <taxon>Ixodida</taxon>
        <taxon>Ixodoidea</taxon>
        <taxon>Ixodidae</taxon>
        <taxon>Rhipicephalinae</taxon>
        <taxon>Rhipicephalus</taxon>
        <taxon>Boophilus</taxon>
    </lineage>
</organism>
<feature type="compositionally biased region" description="Low complexity" evidence="1">
    <location>
        <begin position="73"/>
        <end position="83"/>
    </location>
</feature>
<dbReference type="SUPFAM" id="SSF57362">
    <property type="entry name" value="BPTI-like"/>
    <property type="match status" value="1"/>
</dbReference>
<feature type="compositionally biased region" description="Low complexity" evidence="1">
    <location>
        <begin position="135"/>
        <end position="150"/>
    </location>
</feature>
<reference evidence="2" key="1">
    <citation type="journal article" date="2020" name="Cell">
        <title>Large-Scale Comparative Analyses of Tick Genomes Elucidate Their Genetic Diversity and Vector Capacities.</title>
        <authorList>
            <consortium name="Tick Genome and Microbiome Consortium (TIGMIC)"/>
            <person name="Jia N."/>
            <person name="Wang J."/>
            <person name="Shi W."/>
            <person name="Du L."/>
            <person name="Sun Y."/>
            <person name="Zhan W."/>
            <person name="Jiang J.F."/>
            <person name="Wang Q."/>
            <person name="Zhang B."/>
            <person name="Ji P."/>
            <person name="Bell-Sakyi L."/>
            <person name="Cui X.M."/>
            <person name="Yuan T.T."/>
            <person name="Jiang B.G."/>
            <person name="Yang W.F."/>
            <person name="Lam T.T."/>
            <person name="Chang Q.C."/>
            <person name="Ding S.J."/>
            <person name="Wang X.J."/>
            <person name="Zhu J.G."/>
            <person name="Ruan X.D."/>
            <person name="Zhao L."/>
            <person name="Wei J.T."/>
            <person name="Ye R.Z."/>
            <person name="Que T.C."/>
            <person name="Du C.H."/>
            <person name="Zhou Y.H."/>
            <person name="Cheng J.X."/>
            <person name="Dai P.F."/>
            <person name="Guo W.B."/>
            <person name="Han X.H."/>
            <person name="Huang E.J."/>
            <person name="Li L.F."/>
            <person name="Wei W."/>
            <person name="Gao Y.C."/>
            <person name="Liu J.Z."/>
            <person name="Shao H.Z."/>
            <person name="Wang X."/>
            <person name="Wang C.C."/>
            <person name="Yang T.C."/>
            <person name="Huo Q.B."/>
            <person name="Li W."/>
            <person name="Chen H.Y."/>
            <person name="Chen S.E."/>
            <person name="Zhou L.G."/>
            <person name="Ni X.B."/>
            <person name="Tian J.H."/>
            <person name="Sheng Y."/>
            <person name="Liu T."/>
            <person name="Pan Y.S."/>
            <person name="Xia L.Y."/>
            <person name="Li J."/>
            <person name="Zhao F."/>
            <person name="Cao W.C."/>
        </authorList>
    </citation>
    <scope>NUCLEOTIDE SEQUENCE</scope>
    <source>
        <strain evidence="2">Rmic-2018</strain>
    </source>
</reference>
<feature type="compositionally biased region" description="Low complexity" evidence="1">
    <location>
        <begin position="97"/>
        <end position="112"/>
    </location>
</feature>
<protein>
    <recommendedName>
        <fullName evidence="4">BPTI/Kunitz inhibitor domain-containing protein</fullName>
    </recommendedName>
</protein>
<keyword evidence="3" id="KW-1185">Reference proteome</keyword>
<name>A0A9J6EJ42_RHIMP</name>